<dbReference type="SMART" id="SM00091">
    <property type="entry name" value="PAS"/>
    <property type="match status" value="2"/>
</dbReference>
<dbReference type="KEGG" id="zpl:ZBT109_2114"/>
<feature type="transmembrane region" description="Helical" evidence="13">
    <location>
        <begin position="396"/>
        <end position="412"/>
    </location>
</feature>
<dbReference type="InterPro" id="IPR000014">
    <property type="entry name" value="PAS"/>
</dbReference>
<dbReference type="PROSITE" id="PS50110">
    <property type="entry name" value="RESPONSE_REGULATORY"/>
    <property type="match status" value="1"/>
</dbReference>
<protein>
    <recommendedName>
        <fullName evidence="4">histidine kinase</fullName>
        <ecNumber evidence="4">2.7.13.3</ecNumber>
    </recommendedName>
</protein>
<dbReference type="GO" id="GO:0005886">
    <property type="term" value="C:plasma membrane"/>
    <property type="evidence" value="ECO:0007669"/>
    <property type="project" value="TreeGrafter"/>
</dbReference>
<dbReference type="InterPro" id="IPR004358">
    <property type="entry name" value="Sig_transdc_His_kin-like_C"/>
</dbReference>
<keyword evidence="7 13" id="KW-0812">Transmembrane</keyword>
<accession>A0A348HGU9</accession>
<dbReference type="PANTHER" id="PTHR43047:SF9">
    <property type="entry name" value="HISTIDINE KINASE"/>
    <property type="match status" value="1"/>
</dbReference>
<dbReference type="InterPro" id="IPR000700">
    <property type="entry name" value="PAS-assoc_C"/>
</dbReference>
<keyword evidence="6" id="KW-0808">Transferase</keyword>
<dbReference type="InterPro" id="IPR001734">
    <property type="entry name" value="Na/solute_symporter"/>
</dbReference>
<feature type="transmembrane region" description="Helical" evidence="13">
    <location>
        <begin position="291"/>
        <end position="309"/>
    </location>
</feature>
<dbReference type="SUPFAM" id="SSF47384">
    <property type="entry name" value="Homodimeric domain of signal transducing histidine kinase"/>
    <property type="match status" value="1"/>
</dbReference>
<dbReference type="Gene3D" id="3.30.565.10">
    <property type="entry name" value="Histidine kinase-like ATPase, C-terminal domain"/>
    <property type="match status" value="1"/>
</dbReference>
<dbReference type="PRINTS" id="PR00344">
    <property type="entry name" value="BCTRLSENSOR"/>
</dbReference>
<evidence type="ECO:0000259" key="17">
    <source>
        <dbReference type="PROSITE" id="PS50113"/>
    </source>
</evidence>
<dbReference type="InterPro" id="IPR001610">
    <property type="entry name" value="PAC"/>
</dbReference>
<dbReference type="RefSeq" id="WP_027705911.1">
    <property type="nucleotide sequence ID" value="NZ_AP018933.1"/>
</dbReference>
<feature type="transmembrane region" description="Helical" evidence="13">
    <location>
        <begin position="116"/>
        <end position="138"/>
    </location>
</feature>
<dbReference type="PROSITE" id="PS50283">
    <property type="entry name" value="NA_SOLUT_SYMP_3"/>
    <property type="match status" value="1"/>
</dbReference>
<dbReference type="GO" id="GO:0022857">
    <property type="term" value="F:transmembrane transporter activity"/>
    <property type="evidence" value="ECO:0007669"/>
    <property type="project" value="InterPro"/>
</dbReference>
<evidence type="ECO:0000256" key="11">
    <source>
        <dbReference type="PROSITE-ProRule" id="PRU00169"/>
    </source>
</evidence>
<feature type="domain" description="PAC" evidence="17">
    <location>
        <begin position="850"/>
        <end position="902"/>
    </location>
</feature>
<keyword evidence="12" id="KW-0175">Coiled coil</keyword>
<dbReference type="InterPro" id="IPR013656">
    <property type="entry name" value="PAS_4"/>
</dbReference>
<feature type="domain" description="Response regulatory" evidence="15">
    <location>
        <begin position="1201"/>
        <end position="1318"/>
    </location>
</feature>
<evidence type="ECO:0000256" key="7">
    <source>
        <dbReference type="ARBA" id="ARBA00022692"/>
    </source>
</evidence>
<dbReference type="InterPro" id="IPR001789">
    <property type="entry name" value="Sig_transdc_resp-reg_receiver"/>
</dbReference>
<dbReference type="STRING" id="1123510.GCA_000620025_00780"/>
<dbReference type="InterPro" id="IPR003594">
    <property type="entry name" value="HATPase_dom"/>
</dbReference>
<dbReference type="InterPro" id="IPR036890">
    <property type="entry name" value="HATPase_C_sf"/>
</dbReference>
<dbReference type="CDD" id="cd00082">
    <property type="entry name" value="HisKA"/>
    <property type="match status" value="1"/>
</dbReference>
<feature type="transmembrane region" description="Helical" evidence="13">
    <location>
        <begin position="336"/>
        <end position="356"/>
    </location>
</feature>
<dbReference type="SMART" id="SM00387">
    <property type="entry name" value="HATPase_c"/>
    <property type="match status" value="1"/>
</dbReference>
<dbReference type="Pfam" id="PF12860">
    <property type="entry name" value="PAS_7"/>
    <property type="match status" value="1"/>
</dbReference>
<evidence type="ECO:0000256" key="13">
    <source>
        <dbReference type="SAM" id="Phobius"/>
    </source>
</evidence>
<evidence type="ECO:0000256" key="8">
    <source>
        <dbReference type="ARBA" id="ARBA00022777"/>
    </source>
</evidence>
<dbReference type="Gene3D" id="3.30.450.20">
    <property type="entry name" value="PAS domain"/>
    <property type="match status" value="2"/>
</dbReference>
<evidence type="ECO:0000256" key="4">
    <source>
        <dbReference type="ARBA" id="ARBA00012438"/>
    </source>
</evidence>
<evidence type="ECO:0000259" key="16">
    <source>
        <dbReference type="PROSITE" id="PS50112"/>
    </source>
</evidence>
<dbReference type="Pfam" id="PF00072">
    <property type="entry name" value="Response_reg"/>
    <property type="match status" value="1"/>
</dbReference>
<dbReference type="GO" id="GO:0000155">
    <property type="term" value="F:phosphorelay sensor kinase activity"/>
    <property type="evidence" value="ECO:0007669"/>
    <property type="project" value="InterPro"/>
</dbReference>
<evidence type="ECO:0000256" key="9">
    <source>
        <dbReference type="ARBA" id="ARBA00022989"/>
    </source>
</evidence>
<feature type="domain" description="PAS" evidence="16">
    <location>
        <begin position="778"/>
        <end position="848"/>
    </location>
</feature>
<dbReference type="PROSITE" id="PS50112">
    <property type="entry name" value="PAS"/>
    <property type="match status" value="1"/>
</dbReference>
<evidence type="ECO:0000256" key="2">
    <source>
        <dbReference type="ARBA" id="ARBA00004141"/>
    </source>
</evidence>
<evidence type="ECO:0000256" key="10">
    <source>
        <dbReference type="ARBA" id="ARBA00023136"/>
    </source>
</evidence>
<evidence type="ECO:0000256" key="5">
    <source>
        <dbReference type="ARBA" id="ARBA00022553"/>
    </source>
</evidence>
<sequence>MIPGWILIAITLGYITLLSFMAWHGDHRAQSREPVHRWPILYSLTLAVYCSAWSFLGGIGQAASSGFIYLTHFIGPIIGFLFFWPVMDKLIRVAKRQNVTSIADFIASRYGKSQGLAAFCSLTALVVTLPYMALQFDALRLALHLLTPADDVMTHNPVSVDITLFLAVILAVFAMLHGMRHTNATEHHEGLIQSIAFESVFKLLAFVALGAALLWQFGLLPLPQSDQALTVPSLASAPAPSTPPSLLAQLSDQGVLIQTLLTMLAIICVPRQFHVTVVEHTQRDDTRQARWLFVGYLAVTAAMVMPLALQGRSLLGDSVPTDGYLMALASLGHHPLLAMLAFICVLTAAGGMLLMASLTLSIMLSNEVVIPILLKLRWFDLSKGGYTRRVLRARRAIILIVVALGYLCSMMFNEHVSLASLGLLALAGMSQMIPAVIGGLYWKHGNRIGVAIGMLLGLLVWGYTLLIPTLVQAQLLPSALLTEGPLGLHWLRPLAPFGLRFADPLTQGVLLSLGLNILAYIGLSQLTSQRVVERIQASLFVESAGTMPPSINRPWLGAASVRDLKALCRRFLDKAQVEQAFERFAQRHPWPMTDQTLASIDMLQFSEGLLASAIGSSSARLVMNSALSKRGIELSDVVSIVDEASQVLEFNRSLLQSTVDNLQQGISVIDHNLNLVVWNRRYLELFDFPDNLIRVGTPIERIFRYNAYNREYGPGDSEEHVAQMLANLESCKPHHYLRYRQDGTVLDIHGSPMPGGGFVYTYQDITQQKRTEEALIRSESNIRIYTDNVPALIAYFDTQNHYLFTNRAYETGMGIDRTEAIGKQAKDILPPAAWREREPWMMRALAGERVSFEVAVEEPTGQLRHMLATYTPHFNSAGRVLGFFALYQDITERRLAEIALKETNEHLEERVRERTSRLQQLNEALQQENEVRARAEKALRQAKQVAETANASKTRFLAAASHDLLQPLNAARLFTSALNQQLENSEYAQTLSHIDASLQSAEELLSTLLDISKLDSGALTPRRKVFSLSDILQPLKAQFEVIAAERGLDLSVVSTSAVVDSDPQMLRRIVQNFLSNALRYTEQGRVLLGCRHVGDTIRIEVWDTGPGIPKSKQKEIFEEFRRLESQSRHAESEKGLGLGLSIAERMANVLAHELTLISEVGQGTVFRVTVPYKRGVKVESREELAQRTRRPATRNRLQGIRILCIDNERITLEGMKAMLSGWECEVYTATSIGGARSVLRNLDGDPDAILADYHLSNDVTGLMALDTLGQQLEGDVPGIVITADRTEEVAETVKRAGYHLINKPVKPATLRALLTRTLQARRANDRQE</sequence>
<dbReference type="CDD" id="cd00156">
    <property type="entry name" value="REC"/>
    <property type="match status" value="1"/>
</dbReference>
<feature type="transmembrane region" description="Helical" evidence="13">
    <location>
        <begin position="418"/>
        <end position="441"/>
    </location>
</feature>
<dbReference type="InterPro" id="IPR035965">
    <property type="entry name" value="PAS-like_dom_sf"/>
</dbReference>
<comment type="catalytic activity">
    <reaction evidence="1">
        <text>ATP + protein L-histidine = ADP + protein N-phospho-L-histidine.</text>
        <dbReference type="EC" id="2.7.13.3"/>
    </reaction>
</comment>
<keyword evidence="5 11" id="KW-0597">Phosphoprotein</keyword>
<keyword evidence="8" id="KW-0418">Kinase</keyword>
<evidence type="ECO:0000313" key="18">
    <source>
        <dbReference type="EMBL" id="BBG30851.1"/>
    </source>
</evidence>
<dbReference type="PANTHER" id="PTHR43047">
    <property type="entry name" value="TWO-COMPONENT HISTIDINE PROTEIN KINASE"/>
    <property type="match status" value="1"/>
</dbReference>
<dbReference type="EMBL" id="AP018933">
    <property type="protein sequence ID" value="BBG30851.1"/>
    <property type="molecule type" value="Genomic_DNA"/>
</dbReference>
<dbReference type="Gene3D" id="3.40.50.2300">
    <property type="match status" value="1"/>
</dbReference>
<keyword evidence="9 13" id="KW-1133">Transmembrane helix</keyword>
<dbReference type="Gene3D" id="1.20.1730.10">
    <property type="entry name" value="Sodium/glucose cotransporter"/>
    <property type="match status" value="1"/>
</dbReference>
<dbReference type="Pfam" id="PF00474">
    <property type="entry name" value="SSF"/>
    <property type="match status" value="1"/>
</dbReference>
<evidence type="ECO:0000256" key="6">
    <source>
        <dbReference type="ARBA" id="ARBA00022679"/>
    </source>
</evidence>
<evidence type="ECO:0000256" key="3">
    <source>
        <dbReference type="ARBA" id="ARBA00006434"/>
    </source>
</evidence>
<feature type="transmembrane region" description="Helical" evidence="13">
    <location>
        <begin position="35"/>
        <end position="55"/>
    </location>
</feature>
<dbReference type="InterPro" id="IPR038377">
    <property type="entry name" value="Na/Glc_symporter_sf"/>
</dbReference>
<dbReference type="Pfam" id="PF00512">
    <property type="entry name" value="HisKA"/>
    <property type="match status" value="1"/>
</dbReference>
<dbReference type="SMART" id="SM00448">
    <property type="entry name" value="REC"/>
    <property type="match status" value="1"/>
</dbReference>
<evidence type="ECO:0000313" key="19">
    <source>
        <dbReference type="Proteomes" id="UP000267342"/>
    </source>
</evidence>
<feature type="modified residue" description="4-aspartylphosphate" evidence="11">
    <location>
        <position position="1252"/>
    </location>
</feature>
<dbReference type="OrthoDB" id="9764438at2"/>
<evidence type="ECO:0000256" key="1">
    <source>
        <dbReference type="ARBA" id="ARBA00000085"/>
    </source>
</evidence>
<dbReference type="SUPFAM" id="SSF55785">
    <property type="entry name" value="PYP-like sensor domain (PAS domain)"/>
    <property type="match status" value="2"/>
</dbReference>
<dbReference type="SUPFAM" id="SSF52172">
    <property type="entry name" value="CheY-like"/>
    <property type="match status" value="1"/>
</dbReference>
<dbReference type="SMART" id="SM00086">
    <property type="entry name" value="PAC"/>
    <property type="match status" value="1"/>
</dbReference>
<comment type="subcellular location">
    <subcellularLocation>
        <location evidence="2">Membrane</location>
        <topology evidence="2">Multi-pass membrane protein</topology>
    </subcellularLocation>
</comment>
<dbReference type="CDD" id="cd00130">
    <property type="entry name" value="PAS"/>
    <property type="match status" value="1"/>
</dbReference>
<dbReference type="InterPro" id="IPR003661">
    <property type="entry name" value="HisK_dim/P_dom"/>
</dbReference>
<name>A0A348HGU9_9GAMM</name>
<dbReference type="NCBIfam" id="TIGR00229">
    <property type="entry name" value="sensory_box"/>
    <property type="match status" value="1"/>
</dbReference>
<keyword evidence="19" id="KW-1185">Reference proteome</keyword>
<proteinExistence type="inferred from homology"/>
<gene>
    <name evidence="18" type="ORF">ZBT109_2114</name>
</gene>
<keyword evidence="10 13" id="KW-0472">Membrane</keyword>
<dbReference type="NCBIfam" id="NF041832">
    <property type="entry name" value="near_NosP_CTERM"/>
    <property type="match status" value="1"/>
</dbReference>
<dbReference type="SUPFAM" id="SSF55874">
    <property type="entry name" value="ATPase domain of HSP90 chaperone/DNA topoisomerase II/histidine kinase"/>
    <property type="match status" value="1"/>
</dbReference>
<feature type="domain" description="Histidine kinase" evidence="14">
    <location>
        <begin position="959"/>
        <end position="1174"/>
    </location>
</feature>
<dbReference type="SMART" id="SM00388">
    <property type="entry name" value="HisKA"/>
    <property type="match status" value="1"/>
</dbReference>
<feature type="transmembrane region" description="Helical" evidence="13">
    <location>
        <begin position="6"/>
        <end position="23"/>
    </location>
</feature>
<dbReference type="Gene3D" id="1.10.287.130">
    <property type="match status" value="1"/>
</dbReference>
<dbReference type="PROSITE" id="PS50113">
    <property type="entry name" value="PAC"/>
    <property type="match status" value="1"/>
</dbReference>
<organism evidence="18 19">
    <name type="scientific">Zymobacter palmae</name>
    <dbReference type="NCBI Taxonomy" id="33074"/>
    <lineage>
        <taxon>Bacteria</taxon>
        <taxon>Pseudomonadati</taxon>
        <taxon>Pseudomonadota</taxon>
        <taxon>Gammaproteobacteria</taxon>
        <taxon>Oceanospirillales</taxon>
        <taxon>Halomonadaceae</taxon>
        <taxon>Zymobacter group</taxon>
        <taxon>Zymobacter</taxon>
    </lineage>
</organism>
<evidence type="ECO:0000259" key="14">
    <source>
        <dbReference type="PROSITE" id="PS50109"/>
    </source>
</evidence>
<dbReference type="FunFam" id="3.30.565.10:FF:000049">
    <property type="entry name" value="Two-component sensor histidine kinase"/>
    <property type="match status" value="1"/>
</dbReference>
<evidence type="ECO:0000259" key="15">
    <source>
        <dbReference type="PROSITE" id="PS50110"/>
    </source>
</evidence>
<feature type="transmembrane region" description="Helical" evidence="13">
    <location>
        <begin position="200"/>
        <end position="218"/>
    </location>
</feature>
<dbReference type="Pfam" id="PF08448">
    <property type="entry name" value="PAS_4"/>
    <property type="match status" value="1"/>
</dbReference>
<dbReference type="GO" id="GO:0009927">
    <property type="term" value="F:histidine phosphotransfer kinase activity"/>
    <property type="evidence" value="ECO:0007669"/>
    <property type="project" value="TreeGrafter"/>
</dbReference>
<dbReference type="CDD" id="cd00075">
    <property type="entry name" value="HATPase"/>
    <property type="match status" value="1"/>
</dbReference>
<dbReference type="InterPro" id="IPR005467">
    <property type="entry name" value="His_kinase_dom"/>
</dbReference>
<feature type="transmembrane region" description="Helical" evidence="13">
    <location>
        <begin position="67"/>
        <end position="87"/>
    </location>
</feature>
<dbReference type="EC" id="2.7.13.3" evidence="4"/>
<feature type="transmembrane region" description="Helical" evidence="13">
    <location>
        <begin position="253"/>
        <end position="270"/>
    </location>
</feature>
<dbReference type="Pfam" id="PF02518">
    <property type="entry name" value="HATPase_c"/>
    <property type="match status" value="1"/>
</dbReference>
<dbReference type="PROSITE" id="PS50109">
    <property type="entry name" value="HIS_KIN"/>
    <property type="match status" value="1"/>
</dbReference>
<dbReference type="InterPro" id="IPR036097">
    <property type="entry name" value="HisK_dim/P_sf"/>
</dbReference>
<feature type="coiled-coil region" evidence="12">
    <location>
        <begin position="904"/>
        <end position="952"/>
    </location>
</feature>
<dbReference type="Proteomes" id="UP000267342">
    <property type="component" value="Chromosome"/>
</dbReference>
<feature type="transmembrane region" description="Helical" evidence="13">
    <location>
        <begin position="158"/>
        <end position="179"/>
    </location>
</feature>
<reference evidence="18 19" key="1">
    <citation type="submission" date="2018-09" db="EMBL/GenBank/DDBJ databases">
        <title>Zymobacter palmae IAM14233 (=T109) whole genome analysis.</title>
        <authorList>
            <person name="Yanase H."/>
        </authorList>
    </citation>
    <scope>NUCLEOTIDE SEQUENCE [LARGE SCALE GENOMIC DNA]</scope>
    <source>
        <strain evidence="18 19">IAM14233</strain>
    </source>
</reference>
<dbReference type="CDD" id="cd10322">
    <property type="entry name" value="SLC5sbd"/>
    <property type="match status" value="1"/>
</dbReference>
<dbReference type="InterPro" id="IPR011006">
    <property type="entry name" value="CheY-like_superfamily"/>
</dbReference>
<evidence type="ECO:0000256" key="12">
    <source>
        <dbReference type="SAM" id="Coils"/>
    </source>
</evidence>
<comment type="similarity">
    <text evidence="3">Belongs to the sodium:solute symporter (SSF) (TC 2.A.21) family.</text>
</comment>
<feature type="transmembrane region" description="Helical" evidence="13">
    <location>
        <begin position="448"/>
        <end position="471"/>
    </location>
</feature>